<gene>
    <name evidence="2" type="ORF">Dda_0682</name>
</gene>
<feature type="compositionally biased region" description="Low complexity" evidence="1">
    <location>
        <begin position="307"/>
        <end position="322"/>
    </location>
</feature>
<feature type="compositionally biased region" description="Basic and acidic residues" evidence="1">
    <location>
        <begin position="323"/>
        <end position="332"/>
    </location>
</feature>
<organism evidence="2 3">
    <name type="scientific">Drechslerella dactyloides</name>
    <name type="common">Nematode-trapping fungus</name>
    <name type="synonym">Arthrobotrys dactyloides</name>
    <dbReference type="NCBI Taxonomy" id="74499"/>
    <lineage>
        <taxon>Eukaryota</taxon>
        <taxon>Fungi</taxon>
        <taxon>Dikarya</taxon>
        <taxon>Ascomycota</taxon>
        <taxon>Pezizomycotina</taxon>
        <taxon>Orbiliomycetes</taxon>
        <taxon>Orbiliales</taxon>
        <taxon>Orbiliaceae</taxon>
        <taxon>Drechslerella</taxon>
    </lineage>
</organism>
<dbReference type="AlphaFoldDB" id="A0AAD6NNL6"/>
<evidence type="ECO:0000313" key="2">
    <source>
        <dbReference type="EMBL" id="KAJ6264535.1"/>
    </source>
</evidence>
<dbReference type="EMBL" id="JAQGDS010000001">
    <property type="protein sequence ID" value="KAJ6264535.1"/>
    <property type="molecule type" value="Genomic_DNA"/>
</dbReference>
<feature type="region of interest" description="Disordered" evidence="1">
    <location>
        <begin position="307"/>
        <end position="387"/>
    </location>
</feature>
<feature type="compositionally biased region" description="Basic residues" evidence="1">
    <location>
        <begin position="441"/>
        <end position="452"/>
    </location>
</feature>
<name>A0AAD6NNL6_DREDA</name>
<protein>
    <submittedName>
        <fullName evidence="2">Uncharacterized protein</fullName>
    </submittedName>
</protein>
<reference evidence="2" key="1">
    <citation type="submission" date="2023-01" db="EMBL/GenBank/DDBJ databases">
        <title>The chitinases involved in constricting ring structure development in the nematode-trapping fungus Drechslerella dactyloides.</title>
        <authorList>
            <person name="Wang R."/>
            <person name="Zhang L."/>
            <person name="Tang P."/>
            <person name="Li S."/>
            <person name="Liang L."/>
        </authorList>
    </citation>
    <scope>NUCLEOTIDE SEQUENCE</scope>
    <source>
        <strain evidence="2">YMF1.00031</strain>
    </source>
</reference>
<keyword evidence="3" id="KW-1185">Reference proteome</keyword>
<accession>A0AAD6NNL6</accession>
<feature type="region of interest" description="Disordered" evidence="1">
    <location>
        <begin position="159"/>
        <end position="182"/>
    </location>
</feature>
<proteinExistence type="predicted"/>
<feature type="compositionally biased region" description="Basic and acidic residues" evidence="1">
    <location>
        <begin position="168"/>
        <end position="179"/>
    </location>
</feature>
<feature type="compositionally biased region" description="Low complexity" evidence="1">
    <location>
        <begin position="345"/>
        <end position="356"/>
    </location>
</feature>
<dbReference type="Proteomes" id="UP001221413">
    <property type="component" value="Unassembled WGS sequence"/>
</dbReference>
<evidence type="ECO:0000256" key="1">
    <source>
        <dbReference type="SAM" id="MobiDB-lite"/>
    </source>
</evidence>
<sequence>MPLKNNLTITKSHDTALQAFKNHPLILSSSLVAPQQCRLPSQDPPAMGLQLLELIEQYSPYKEGPGSEFTWELVILRAQARGCLAESEMTGASLREHLTALKDRVYGDGLEYLDEGYTFTFVHEVGGAEEQRLKKWYKALLARIIQYWQLATFEEEARRFHQPAESPSDERPFDPRTLHSGEPSDVTIAEMWEQALLRIARERKPAWIEELEKRGIQRVGDLMSEEETSPDANNFENVFLERVVFELWDYLPPVNMNWQVRGMEYSDITAALKERKGKGASGGSGGGVVESRGSATAGLEAVCPSASAVGTTSATTPTLASAPDDREGEHRGHQQGTKKARTEEASAVAMAAGGASQPEVEARQDGWGRATPKRKRGVSAVEEEREPKRLKLGAESVAPTSMAYGTTAGVGGVDVHVRVRELEGQLAELARRVDGMDRGRGRGRRPRARRGH</sequence>
<feature type="region of interest" description="Disordered" evidence="1">
    <location>
        <begin position="433"/>
        <end position="452"/>
    </location>
</feature>
<comment type="caution">
    <text evidence="2">The sequence shown here is derived from an EMBL/GenBank/DDBJ whole genome shotgun (WGS) entry which is preliminary data.</text>
</comment>
<evidence type="ECO:0000313" key="3">
    <source>
        <dbReference type="Proteomes" id="UP001221413"/>
    </source>
</evidence>